<sequence length="375" mass="40766">MTATRHLHIFKSGRQTTMSGVTLDFSESDLEASARAYDPAKHEAPIVIGHPKHDAPAYGWVRSVSVGADGLMAEPHQVDAAFAEIVDAGRYKKISASFYVPDAPNNPVPGVYYLRHVAFLGAQPPAVKGLKPAEFADAETGVIEFGDWGMDTNASLWRRMREWLLAKFGQEAADQVAPDWQIEAMRESARQDSLDTDPAFAESTISPPHLPQQEKHAVTPEEKARLEAENAQLKKQLEAAAAREKASLSAKRHDDHLAYAEQLVTGGTLAPKHKAAVVAFLDFAESETALEFGEGDAKQPLANAFKTFLADLPKVVEFGESATKDKSGTGGRADVAEFAEKSTDPERLTLHVRATELAAEKGIPYEQAARQLITN</sequence>
<protein>
    <submittedName>
        <fullName evidence="1">Peptidase</fullName>
    </submittedName>
</protein>
<dbReference type="EMBL" id="CABPSJ010000002">
    <property type="protein sequence ID" value="VVD97927.1"/>
    <property type="molecule type" value="Genomic_DNA"/>
</dbReference>
<evidence type="ECO:0000313" key="2">
    <source>
        <dbReference type="Proteomes" id="UP000337189"/>
    </source>
</evidence>
<evidence type="ECO:0000313" key="1">
    <source>
        <dbReference type="EMBL" id="VVD97927.1"/>
    </source>
</evidence>
<proteinExistence type="predicted"/>
<dbReference type="RefSeq" id="WP_150690296.1">
    <property type="nucleotide sequence ID" value="NZ_CABPSJ010000002.1"/>
</dbReference>
<dbReference type="AlphaFoldDB" id="A0A5E4UCZ2"/>
<gene>
    <name evidence="1" type="ORF">PCO31110_01985</name>
</gene>
<name>A0A5E4UCZ2_9BURK</name>
<accession>A0A5E4UCZ2</accession>
<dbReference type="OrthoDB" id="9816412at2"/>
<organism evidence="1 2">
    <name type="scientific">Pandoraea communis</name>
    <dbReference type="NCBI Taxonomy" id="2508297"/>
    <lineage>
        <taxon>Bacteria</taxon>
        <taxon>Pseudomonadati</taxon>
        <taxon>Pseudomonadota</taxon>
        <taxon>Betaproteobacteria</taxon>
        <taxon>Burkholderiales</taxon>
        <taxon>Burkholderiaceae</taxon>
        <taxon>Pandoraea</taxon>
    </lineage>
</organism>
<reference evidence="1 2" key="1">
    <citation type="submission" date="2019-08" db="EMBL/GenBank/DDBJ databases">
        <authorList>
            <person name="Peeters C."/>
        </authorList>
    </citation>
    <scope>NUCLEOTIDE SEQUENCE [LARGE SCALE GENOMIC DNA]</scope>
    <source>
        <strain evidence="1 2">LMG 31110</strain>
    </source>
</reference>
<dbReference type="Proteomes" id="UP000337189">
    <property type="component" value="Unassembled WGS sequence"/>
</dbReference>